<dbReference type="InterPro" id="IPR006490">
    <property type="entry name" value="Maj_tail_phi13"/>
</dbReference>
<protein>
    <submittedName>
        <fullName evidence="1">Phage major tail protein, phi13 family</fullName>
    </submittedName>
</protein>
<dbReference type="Proteomes" id="UP000184536">
    <property type="component" value="Unassembled WGS sequence"/>
</dbReference>
<evidence type="ECO:0000313" key="2">
    <source>
        <dbReference type="Proteomes" id="UP000184536"/>
    </source>
</evidence>
<dbReference type="AlphaFoldDB" id="A0A1M6DPE1"/>
<dbReference type="RefSeq" id="WP_110939819.1">
    <property type="nucleotide sequence ID" value="NZ_FQZV01000006.1"/>
</dbReference>
<dbReference type="NCBIfam" id="TIGR01603">
    <property type="entry name" value="maj_tail_phi13"/>
    <property type="match status" value="1"/>
</dbReference>
<dbReference type="STRING" id="1121919.SAMN02745975_00528"/>
<name>A0A1M6DPE1_9FIRM</name>
<dbReference type="OrthoDB" id="9780018at2"/>
<evidence type="ECO:0000313" key="1">
    <source>
        <dbReference type="EMBL" id="SHI75124.1"/>
    </source>
</evidence>
<dbReference type="EMBL" id="FQZV01000006">
    <property type="protein sequence ID" value="SHI75124.1"/>
    <property type="molecule type" value="Genomic_DNA"/>
</dbReference>
<organism evidence="1 2">
    <name type="scientific">Geosporobacter subterraneus DSM 17957</name>
    <dbReference type="NCBI Taxonomy" id="1121919"/>
    <lineage>
        <taxon>Bacteria</taxon>
        <taxon>Bacillati</taxon>
        <taxon>Bacillota</taxon>
        <taxon>Clostridia</taxon>
        <taxon>Peptostreptococcales</taxon>
        <taxon>Thermotaleaceae</taxon>
        <taxon>Geosporobacter</taxon>
    </lineage>
</organism>
<sequence>MNKVKYGLKNVHYAIITENAGAITYGTPVRLPGGVNLVANPKGEKTEFFADDVAYFVANSNQGYEGSLELSLVPDQFKKDVLGWKEDSNGVLFEDSQAIAKNIALLFEFSGDVKATRHVLYNVNVGRPSVEGTTKGQNIEVKTETMAMTASPALDTGYVKAKAEAGTAQYTNWFNAVYTYTEA</sequence>
<reference evidence="2" key="1">
    <citation type="submission" date="2016-11" db="EMBL/GenBank/DDBJ databases">
        <authorList>
            <person name="Varghese N."/>
            <person name="Submissions S."/>
        </authorList>
    </citation>
    <scope>NUCLEOTIDE SEQUENCE [LARGE SCALE GENOMIC DNA]</scope>
    <source>
        <strain evidence="2">DSM 17957</strain>
    </source>
</reference>
<gene>
    <name evidence="1" type="ORF">SAMN02745975_00528</name>
</gene>
<proteinExistence type="predicted"/>
<accession>A0A1M6DPE1</accession>
<keyword evidence="2" id="KW-1185">Reference proteome</keyword>